<dbReference type="PANTHER" id="PTHR22920">
    <property type="entry name" value="MAJOR SPERM PROTEIN"/>
    <property type="match status" value="1"/>
</dbReference>
<comment type="subcellular location">
    <subcellularLocation>
        <location evidence="6">Cell projection</location>
        <location evidence="6">Pseudopodium</location>
    </subcellularLocation>
    <subcellularLocation>
        <location evidence="1">Cytoplasm</location>
        <location evidence="1">Cytoskeleton</location>
    </subcellularLocation>
</comment>
<protein>
    <recommendedName>
        <fullName evidence="7">Major sperm protein</fullName>
    </recommendedName>
</protein>
<dbReference type="GO" id="GO:0005856">
    <property type="term" value="C:cytoskeleton"/>
    <property type="evidence" value="ECO:0007669"/>
    <property type="project" value="UniProtKB-SubCell"/>
</dbReference>
<evidence type="ECO:0000256" key="7">
    <source>
        <dbReference type="RuleBase" id="RU003425"/>
    </source>
</evidence>
<dbReference type="GO" id="GO:0031143">
    <property type="term" value="C:pseudopodium"/>
    <property type="evidence" value="ECO:0007669"/>
    <property type="project" value="UniProtKB-SubCell"/>
</dbReference>
<evidence type="ECO:0000256" key="3">
    <source>
        <dbReference type="ARBA" id="ARBA00023212"/>
    </source>
</evidence>
<dbReference type="Pfam" id="PF00635">
    <property type="entry name" value="Motile_Sperm"/>
    <property type="match status" value="1"/>
</dbReference>
<gene>
    <name evidence="9" type="ORF">Mgra_00007797</name>
</gene>
<name>A0A8S9ZHR1_9BILA</name>
<dbReference type="Gene3D" id="2.60.40.10">
    <property type="entry name" value="Immunoglobulins"/>
    <property type="match status" value="1"/>
</dbReference>
<keyword evidence="10" id="KW-1185">Reference proteome</keyword>
<dbReference type="InterPro" id="IPR013783">
    <property type="entry name" value="Ig-like_fold"/>
</dbReference>
<feature type="domain" description="MSP" evidence="8">
    <location>
        <begin position="19"/>
        <end position="135"/>
    </location>
</feature>
<reference evidence="9" key="1">
    <citation type="journal article" date="2020" name="Ecol. Evol.">
        <title>Genome structure and content of the rice root-knot nematode (Meloidogyne graminicola).</title>
        <authorList>
            <person name="Phan N.T."/>
            <person name="Danchin E.G.J."/>
            <person name="Klopp C."/>
            <person name="Perfus-Barbeoch L."/>
            <person name="Kozlowski D.K."/>
            <person name="Koutsovoulos G.D."/>
            <person name="Lopez-Roques C."/>
            <person name="Bouchez O."/>
            <person name="Zahm M."/>
            <person name="Besnard G."/>
            <person name="Bellafiore S."/>
        </authorList>
    </citation>
    <scope>NUCLEOTIDE SEQUENCE</scope>
    <source>
        <strain evidence="9">VN-18</strain>
    </source>
</reference>
<accession>A0A8S9ZHR1</accession>
<dbReference type="PANTHER" id="PTHR22920:SF7">
    <property type="entry name" value="MSP DOMAIN-CONTAINING PROTEIN-RELATED"/>
    <property type="match status" value="1"/>
</dbReference>
<dbReference type="Proteomes" id="UP000605970">
    <property type="component" value="Unassembled WGS sequence"/>
</dbReference>
<evidence type="ECO:0000313" key="9">
    <source>
        <dbReference type="EMBL" id="KAF7632808.1"/>
    </source>
</evidence>
<evidence type="ECO:0000313" key="10">
    <source>
        <dbReference type="Proteomes" id="UP000605970"/>
    </source>
</evidence>
<dbReference type="InterPro" id="IPR051155">
    <property type="entry name" value="Nematode_MSP"/>
</dbReference>
<keyword evidence="4" id="KW-0966">Cell projection</keyword>
<evidence type="ECO:0000259" key="8">
    <source>
        <dbReference type="PROSITE" id="PS50202"/>
    </source>
</evidence>
<proteinExistence type="predicted"/>
<comment type="caution">
    <text evidence="9">The sequence shown here is derived from an EMBL/GenBank/DDBJ whole genome shotgun (WGS) entry which is preliminary data.</text>
</comment>
<dbReference type="EMBL" id="JABEBT010000093">
    <property type="protein sequence ID" value="KAF7632808.1"/>
    <property type="molecule type" value="Genomic_DNA"/>
</dbReference>
<dbReference type="AlphaFoldDB" id="A0A8S9ZHR1"/>
<keyword evidence="3 7" id="KW-0206">Cytoskeleton</keyword>
<evidence type="ECO:0000256" key="4">
    <source>
        <dbReference type="ARBA" id="ARBA00023273"/>
    </source>
</evidence>
<evidence type="ECO:0000256" key="1">
    <source>
        <dbReference type="ARBA" id="ARBA00004245"/>
    </source>
</evidence>
<dbReference type="InterPro" id="IPR000535">
    <property type="entry name" value="MSP_dom"/>
</dbReference>
<dbReference type="InterPro" id="IPR008962">
    <property type="entry name" value="PapD-like_sf"/>
</dbReference>
<sequence>MTTTTPVSLQSTEVSVPGELVTFPTTKLVFNSPFDMQKVYFIKIENTSPHKIGYFFNSTTSTITFKPEKGCLFQGDSKTIDVTCDAFNDLLAHNDDRILVVWTRAPDSARRGVFHRTWFKNDGIMHIKNLRIEYNE</sequence>
<organism evidence="9 10">
    <name type="scientific">Meloidogyne graminicola</name>
    <dbReference type="NCBI Taxonomy" id="189291"/>
    <lineage>
        <taxon>Eukaryota</taxon>
        <taxon>Metazoa</taxon>
        <taxon>Ecdysozoa</taxon>
        <taxon>Nematoda</taxon>
        <taxon>Chromadorea</taxon>
        <taxon>Rhabditida</taxon>
        <taxon>Tylenchina</taxon>
        <taxon>Tylenchomorpha</taxon>
        <taxon>Tylenchoidea</taxon>
        <taxon>Meloidogynidae</taxon>
        <taxon>Meloidogyninae</taxon>
        <taxon>Meloidogyne</taxon>
    </lineage>
</organism>
<evidence type="ECO:0000256" key="2">
    <source>
        <dbReference type="ARBA" id="ARBA00022490"/>
    </source>
</evidence>
<evidence type="ECO:0000256" key="5">
    <source>
        <dbReference type="ARBA" id="ARBA00037744"/>
    </source>
</evidence>
<dbReference type="SUPFAM" id="SSF49354">
    <property type="entry name" value="PapD-like"/>
    <property type="match status" value="1"/>
</dbReference>
<comment type="function">
    <text evidence="5 7">Central component in molecular interactions underlying sperm crawling. Forms an extensive filament system that extends from sperm villipoda, along the leading edge of the pseudopod.</text>
</comment>
<evidence type="ECO:0000256" key="6">
    <source>
        <dbReference type="ARBA" id="ARBA00037818"/>
    </source>
</evidence>
<dbReference type="OrthoDB" id="5918453at2759"/>
<dbReference type="PROSITE" id="PS50202">
    <property type="entry name" value="MSP"/>
    <property type="match status" value="1"/>
</dbReference>
<keyword evidence="2" id="KW-0963">Cytoplasm</keyword>